<accession>A0A653AIP2</accession>
<gene>
    <name evidence="2" type="ORF">TRIP_D430009</name>
</gene>
<dbReference type="AlphaFoldDB" id="A0A653AIP2"/>
<dbReference type="Pfam" id="PF00561">
    <property type="entry name" value="Abhydrolase_1"/>
    <property type="match status" value="1"/>
</dbReference>
<dbReference type="InterPro" id="IPR050266">
    <property type="entry name" value="AB_hydrolase_sf"/>
</dbReference>
<protein>
    <submittedName>
        <fullName evidence="2">Alpha/beta hydrolase fold protein</fullName>
    </submittedName>
</protein>
<evidence type="ECO:0000259" key="1">
    <source>
        <dbReference type="Pfam" id="PF00561"/>
    </source>
</evidence>
<keyword evidence="2" id="KW-0378">Hydrolase</keyword>
<dbReference type="PANTHER" id="PTHR43798">
    <property type="entry name" value="MONOACYLGLYCEROL LIPASE"/>
    <property type="match status" value="1"/>
</dbReference>
<organism evidence="2">
    <name type="scientific">uncultured Paludibacter sp</name>
    <dbReference type="NCBI Taxonomy" id="497635"/>
    <lineage>
        <taxon>Bacteria</taxon>
        <taxon>Pseudomonadati</taxon>
        <taxon>Bacteroidota</taxon>
        <taxon>Bacteroidia</taxon>
        <taxon>Bacteroidales</taxon>
        <taxon>Paludibacteraceae</taxon>
        <taxon>Paludibacter</taxon>
        <taxon>environmental samples</taxon>
    </lineage>
</organism>
<sequence>MTEDKYIQFDDFRIFIRQIVLDKNSNKPVLIFLHDSWGCTEMWGDFPEELTKIGELNALVYDRRGYGKSSDFDAKTRTKYYLHEEADFLIQLMDKLNIPKAILYGHSDGATISLIAGAKYPERFEGLILESAHTFIEEKGKEAVRESREKAKHNSLLNSLEKFHGNKTAELFRRWHEAWLSDLLQDWTIVPLLKNITCPVLAFRGENDPFDTVEQLNVLKREISSEITTAFISNAAHTPRKENEEKVVDLCSEFLGSCLE</sequence>
<reference evidence="2" key="1">
    <citation type="submission" date="2018-07" db="EMBL/GenBank/DDBJ databases">
        <authorList>
            <consortium name="Genoscope - CEA"/>
            <person name="William W."/>
        </authorList>
    </citation>
    <scope>NUCLEOTIDE SEQUENCE</scope>
    <source>
        <strain evidence="2">IK1</strain>
    </source>
</reference>
<dbReference type="GO" id="GO:0016020">
    <property type="term" value="C:membrane"/>
    <property type="evidence" value="ECO:0007669"/>
    <property type="project" value="TreeGrafter"/>
</dbReference>
<dbReference type="Gene3D" id="3.40.50.1820">
    <property type="entry name" value="alpha/beta hydrolase"/>
    <property type="match status" value="1"/>
</dbReference>
<feature type="domain" description="AB hydrolase-1" evidence="1">
    <location>
        <begin position="28"/>
        <end position="134"/>
    </location>
</feature>
<name>A0A653AIP2_9BACT</name>
<evidence type="ECO:0000313" key="2">
    <source>
        <dbReference type="EMBL" id="VBB47957.1"/>
    </source>
</evidence>
<dbReference type="InterPro" id="IPR029058">
    <property type="entry name" value="AB_hydrolase_fold"/>
</dbReference>
<dbReference type="EMBL" id="UPXZ01000038">
    <property type="protein sequence ID" value="VBB47957.1"/>
    <property type="molecule type" value="Genomic_DNA"/>
</dbReference>
<dbReference type="InterPro" id="IPR000073">
    <property type="entry name" value="AB_hydrolase_1"/>
</dbReference>
<dbReference type="PANTHER" id="PTHR43798:SF33">
    <property type="entry name" value="HYDROLASE, PUTATIVE (AFU_ORTHOLOGUE AFUA_2G14860)-RELATED"/>
    <property type="match status" value="1"/>
</dbReference>
<dbReference type="SUPFAM" id="SSF53474">
    <property type="entry name" value="alpha/beta-Hydrolases"/>
    <property type="match status" value="1"/>
</dbReference>
<proteinExistence type="predicted"/>
<dbReference type="GO" id="GO:0016787">
    <property type="term" value="F:hydrolase activity"/>
    <property type="evidence" value="ECO:0007669"/>
    <property type="project" value="UniProtKB-KW"/>
</dbReference>